<reference evidence="6" key="1">
    <citation type="journal article" date="2014" name="Int. J. Syst. Evol. Microbiol.">
        <title>Complete genome sequence of Corynebacterium casei LMG S-19264T (=DSM 44701T), isolated from a smear-ripened cheese.</title>
        <authorList>
            <consortium name="US DOE Joint Genome Institute (JGI-PGF)"/>
            <person name="Walter F."/>
            <person name="Albersmeier A."/>
            <person name="Kalinowski J."/>
            <person name="Ruckert C."/>
        </authorList>
    </citation>
    <scope>NUCLEOTIDE SEQUENCE</scope>
    <source>
        <strain evidence="6">KCTC 23310</strain>
    </source>
</reference>
<name>A0A918TNB4_9RHOB</name>
<dbReference type="InterPro" id="IPR017853">
    <property type="entry name" value="GH"/>
</dbReference>
<dbReference type="Gene3D" id="3.20.20.80">
    <property type="entry name" value="Glycosidases"/>
    <property type="match status" value="1"/>
</dbReference>
<comment type="caution">
    <text evidence="6">The sequence shown here is derived from an EMBL/GenBank/DDBJ whole genome shotgun (WGS) entry which is preliminary data.</text>
</comment>
<comment type="subcellular location">
    <subcellularLocation>
        <location evidence="1">Secreted</location>
    </subcellularLocation>
</comment>
<dbReference type="SUPFAM" id="SSF51445">
    <property type="entry name" value="(Trans)glycosidases"/>
    <property type="match status" value="1"/>
</dbReference>
<dbReference type="SUPFAM" id="SSF51120">
    <property type="entry name" value="beta-Roll"/>
    <property type="match status" value="2"/>
</dbReference>
<dbReference type="Proteomes" id="UP000638981">
    <property type="component" value="Unassembled WGS sequence"/>
</dbReference>
<dbReference type="PROSITE" id="PS00330">
    <property type="entry name" value="HEMOLYSIN_CALCIUM"/>
    <property type="match status" value="3"/>
</dbReference>
<dbReference type="InterPro" id="IPR011049">
    <property type="entry name" value="Serralysin-like_metalloprot_C"/>
</dbReference>
<evidence type="ECO:0000259" key="5">
    <source>
        <dbReference type="Pfam" id="PF00150"/>
    </source>
</evidence>
<gene>
    <name evidence="6" type="ORF">GCM10007315_13650</name>
</gene>
<dbReference type="InterPro" id="IPR001547">
    <property type="entry name" value="Glyco_hydro_5"/>
</dbReference>
<dbReference type="InterPro" id="IPR018511">
    <property type="entry name" value="Hemolysin-typ_Ca-bd_CS"/>
</dbReference>
<dbReference type="Pfam" id="PF00150">
    <property type="entry name" value="Cellulase"/>
    <property type="match status" value="1"/>
</dbReference>
<dbReference type="InterPro" id="IPR050557">
    <property type="entry name" value="RTX_toxin/Mannuronan_C5-epim"/>
</dbReference>
<evidence type="ECO:0000313" key="7">
    <source>
        <dbReference type="Proteomes" id="UP000638981"/>
    </source>
</evidence>
<dbReference type="PRINTS" id="PR00313">
    <property type="entry name" value="CABNDNGRPT"/>
</dbReference>
<keyword evidence="7" id="KW-1185">Reference proteome</keyword>
<dbReference type="PANTHER" id="PTHR38340">
    <property type="entry name" value="S-LAYER PROTEIN"/>
    <property type="match status" value="1"/>
</dbReference>
<evidence type="ECO:0000313" key="6">
    <source>
        <dbReference type="EMBL" id="GHC52435.1"/>
    </source>
</evidence>
<evidence type="ECO:0000256" key="3">
    <source>
        <dbReference type="ARBA" id="ARBA00022801"/>
    </source>
</evidence>
<feature type="domain" description="Glycoside hydrolase family 5" evidence="5">
    <location>
        <begin position="72"/>
        <end position="327"/>
    </location>
</feature>
<keyword evidence="3" id="KW-0378">Hydrolase</keyword>
<dbReference type="Gene3D" id="2.150.10.10">
    <property type="entry name" value="Serralysin-like metalloprotease, C-terminal"/>
    <property type="match status" value="3"/>
</dbReference>
<organism evidence="6 7">
    <name type="scientific">Neogemmobacter tilapiae</name>
    <dbReference type="NCBI Taxonomy" id="875041"/>
    <lineage>
        <taxon>Bacteria</taxon>
        <taxon>Pseudomonadati</taxon>
        <taxon>Pseudomonadota</taxon>
        <taxon>Alphaproteobacteria</taxon>
        <taxon>Rhodobacterales</taxon>
        <taxon>Paracoccaceae</taxon>
        <taxon>Neogemmobacter</taxon>
    </lineage>
</organism>
<dbReference type="InterPro" id="IPR001343">
    <property type="entry name" value="Hemolysn_Ca-bd"/>
</dbReference>
<reference evidence="6" key="2">
    <citation type="submission" date="2020-09" db="EMBL/GenBank/DDBJ databases">
        <authorList>
            <person name="Sun Q."/>
            <person name="Kim S."/>
        </authorList>
    </citation>
    <scope>NUCLEOTIDE SEQUENCE</scope>
    <source>
        <strain evidence="6">KCTC 23310</strain>
    </source>
</reference>
<dbReference type="GO" id="GO:0004553">
    <property type="term" value="F:hydrolase activity, hydrolyzing O-glycosyl compounds"/>
    <property type="evidence" value="ECO:0007669"/>
    <property type="project" value="InterPro"/>
</dbReference>
<dbReference type="GO" id="GO:0000272">
    <property type="term" value="P:polysaccharide catabolic process"/>
    <property type="evidence" value="ECO:0007669"/>
    <property type="project" value="InterPro"/>
</dbReference>
<dbReference type="GO" id="GO:0005576">
    <property type="term" value="C:extracellular region"/>
    <property type="evidence" value="ECO:0007669"/>
    <property type="project" value="UniProtKB-SubCell"/>
</dbReference>
<proteinExistence type="predicted"/>
<evidence type="ECO:0000256" key="4">
    <source>
        <dbReference type="ARBA" id="ARBA00023295"/>
    </source>
</evidence>
<keyword evidence="4" id="KW-0326">Glycosidase</keyword>
<dbReference type="RefSeq" id="WP_189410905.1">
    <property type="nucleotide sequence ID" value="NZ_BMYJ01000004.1"/>
</dbReference>
<dbReference type="Pfam" id="PF00353">
    <property type="entry name" value="HemolysinCabind"/>
    <property type="match status" value="4"/>
</dbReference>
<dbReference type="GO" id="GO:0005509">
    <property type="term" value="F:calcium ion binding"/>
    <property type="evidence" value="ECO:0007669"/>
    <property type="project" value="InterPro"/>
</dbReference>
<dbReference type="EMBL" id="BMYJ01000004">
    <property type="protein sequence ID" value="GHC52435.1"/>
    <property type="molecule type" value="Genomic_DNA"/>
</dbReference>
<dbReference type="PANTHER" id="PTHR38340:SF1">
    <property type="entry name" value="S-LAYER PROTEIN"/>
    <property type="match status" value="1"/>
</dbReference>
<evidence type="ECO:0000256" key="1">
    <source>
        <dbReference type="ARBA" id="ARBA00004613"/>
    </source>
</evidence>
<accession>A0A918TNB4</accession>
<sequence>MSETSHLNIINVQIYAEDQAAIDKANGTYDANIASDPKYYFWHGDHQTIPVGMYGKPELFVDKIVAALPTVNCIRVGFNKNSFNADGSLHEDFEAFLEAAAAKGLQLILVLQEGDAQRLVGTAETLRDALTGEVLANMKAGWTKMMRWMAEHSDVRDAVYGWELVNEPATYMSAIVRRDNASAAEKAEFVGLYVNHMKQLAEIIQPEADEKILVDLFGWAGQSEILAEKLFGNQSAIDLFRAAFDDDLVWSAHFYAGWRETAEATTPSQIIAEWKKMLAALGDDDVILTETNAPGSEVFNPYAEGQDVTATALAFDWLAQNGIGIGWFPGVQTGASNLATIWSNGAINYLHQASLAAALNAYSYGETNDAAGNEIYDGQIRLVAARLRNAPTDVDYSSRLFDPVGYAGFAFGSDASDAIVGSGLANNFLYGGAGGDTITGAANDDFLFGQSGNDTLHSRAGNDHLFGGAGRDVLHAEGGFTRMYGGQGSDHFISSVEGHTEIADFNRVAGDSWSLSEGATICSTYAVDLNGDGRREQVVNFSNGGTVTIFVEGGSPSANRPSVDADFEKLPLGLFGGGAGIVFGMASDDNLIAAQGQATLFGGAGDDSLIGGTEADALWGGTQDDFISGKARGDHLFGDQGNDLLRGDGGADTLYGGGGADRLLGGAGADRLFGGQGADILDGNGGGDTLSGGSGADTFVFSKGGGAARVVDFQTDGGDKVAVVGFPGLKSLSDVREKGTDTSAGFFLKLGDETLLLLGVKEKDLAARNFLFGDNGLF</sequence>
<dbReference type="AlphaFoldDB" id="A0A918TNB4"/>
<keyword evidence="2" id="KW-0964">Secreted</keyword>
<evidence type="ECO:0000256" key="2">
    <source>
        <dbReference type="ARBA" id="ARBA00022525"/>
    </source>
</evidence>
<protein>
    <recommendedName>
        <fullName evidence="5">Glycoside hydrolase family 5 domain-containing protein</fullName>
    </recommendedName>
</protein>